<proteinExistence type="predicted"/>
<dbReference type="RefSeq" id="WP_116025476.1">
    <property type="nucleotide sequence ID" value="NZ_QTTT01000001.1"/>
</dbReference>
<gene>
    <name evidence="2" type="ORF">DFJ69_5842</name>
</gene>
<keyword evidence="1" id="KW-0472">Membrane</keyword>
<dbReference type="EMBL" id="QTTT01000001">
    <property type="protein sequence ID" value="REF00311.1"/>
    <property type="molecule type" value="Genomic_DNA"/>
</dbReference>
<organism evidence="2 3">
    <name type="scientific">Thermomonospora umbrina</name>
    <dbReference type="NCBI Taxonomy" id="111806"/>
    <lineage>
        <taxon>Bacteria</taxon>
        <taxon>Bacillati</taxon>
        <taxon>Actinomycetota</taxon>
        <taxon>Actinomycetes</taxon>
        <taxon>Streptosporangiales</taxon>
        <taxon>Thermomonosporaceae</taxon>
        <taxon>Thermomonospora</taxon>
    </lineage>
</organism>
<reference evidence="2 3" key="1">
    <citation type="submission" date="2018-08" db="EMBL/GenBank/DDBJ databases">
        <title>Sequencing the genomes of 1000 actinobacteria strains.</title>
        <authorList>
            <person name="Klenk H.-P."/>
        </authorList>
    </citation>
    <scope>NUCLEOTIDE SEQUENCE [LARGE SCALE GENOMIC DNA]</scope>
    <source>
        <strain evidence="2 3">DSM 43927</strain>
    </source>
</reference>
<keyword evidence="1" id="KW-1133">Transmembrane helix</keyword>
<accession>A0A3D9T0I6</accession>
<dbReference type="AlphaFoldDB" id="A0A3D9T0I6"/>
<evidence type="ECO:0000313" key="3">
    <source>
        <dbReference type="Proteomes" id="UP000256661"/>
    </source>
</evidence>
<dbReference type="Proteomes" id="UP000256661">
    <property type="component" value="Unassembled WGS sequence"/>
</dbReference>
<comment type="caution">
    <text evidence="2">The sequence shown here is derived from an EMBL/GenBank/DDBJ whole genome shotgun (WGS) entry which is preliminary data.</text>
</comment>
<sequence length="211" mass="23666">MGWSENLNVAAAGFSAVAAWGAWLAAKRATSASMAMTGIEIERRHGELTPEFRITLEADRYGTPRRANLRVDLIGPPGLDHLDEVTIRILNEAERDHWGQGLPPDVTMDEAELFVWGPWEFVSTASEQVVNNRETRPQSFSRVEGDNWALLALRPTQPGHWMSTTPEQWREEQQATIRVSITGSREPFDPWHLLYEIPADGLSGPQTEHAT</sequence>
<evidence type="ECO:0000313" key="2">
    <source>
        <dbReference type="EMBL" id="REF00311.1"/>
    </source>
</evidence>
<protein>
    <submittedName>
        <fullName evidence="2">Uncharacterized protein</fullName>
    </submittedName>
</protein>
<evidence type="ECO:0000256" key="1">
    <source>
        <dbReference type="SAM" id="Phobius"/>
    </source>
</evidence>
<keyword evidence="1" id="KW-0812">Transmembrane</keyword>
<feature type="transmembrane region" description="Helical" evidence="1">
    <location>
        <begin position="6"/>
        <end position="26"/>
    </location>
</feature>
<dbReference type="OrthoDB" id="3436922at2"/>
<keyword evidence="3" id="KW-1185">Reference proteome</keyword>
<name>A0A3D9T0I6_9ACTN</name>